<keyword evidence="3" id="KW-1185">Reference proteome</keyword>
<gene>
    <name evidence="2" type="ordered locus">Amico_0774</name>
</gene>
<reference evidence="2 3" key="1">
    <citation type="journal article" date="2010" name="Stand. Genomic Sci.">
        <title>Complete genome sequence of Aminobacterium colombiense type strain (ALA-1).</title>
        <authorList>
            <person name="Chertkov O."/>
            <person name="Sikorski J."/>
            <person name="Brambilla E."/>
            <person name="Lapidus A."/>
            <person name="Copeland A."/>
            <person name="Glavina Del Rio T."/>
            <person name="Nolan M."/>
            <person name="Lucas S."/>
            <person name="Tice H."/>
            <person name="Cheng J.F."/>
            <person name="Han C."/>
            <person name="Detter J.C."/>
            <person name="Bruce D."/>
            <person name="Tapia R."/>
            <person name="Goodwin L."/>
            <person name="Pitluck S."/>
            <person name="Liolios K."/>
            <person name="Ivanova N."/>
            <person name="Mavromatis K."/>
            <person name="Ovchinnikova G."/>
            <person name="Pati A."/>
            <person name="Chen A."/>
            <person name="Palaniappan K."/>
            <person name="Land M."/>
            <person name="Hauser L."/>
            <person name="Chang Y.J."/>
            <person name="Jeffries C.D."/>
            <person name="Spring S."/>
            <person name="Rohde M."/>
            <person name="Goker M."/>
            <person name="Bristow J."/>
            <person name="Eisen J.A."/>
            <person name="Markowitz V."/>
            <person name="Hugenholtz P."/>
            <person name="Kyrpides N.C."/>
            <person name="Klenk H.P."/>
        </authorList>
    </citation>
    <scope>NUCLEOTIDE SEQUENCE [LARGE SCALE GENOMIC DNA]</scope>
    <source>
        <strain evidence="3">DSM 12261 / ALA-1</strain>
    </source>
</reference>
<keyword evidence="1" id="KW-1133">Transmembrane helix</keyword>
<evidence type="ECO:0000313" key="2">
    <source>
        <dbReference type="EMBL" id="ADE56907.1"/>
    </source>
</evidence>
<proteinExistence type="predicted"/>
<dbReference type="AlphaFoldDB" id="D5EEC5"/>
<dbReference type="RefSeq" id="WP_013048173.1">
    <property type="nucleotide sequence ID" value="NC_014011.1"/>
</dbReference>
<organism evidence="2 3">
    <name type="scientific">Aminobacterium colombiense (strain DSM 12261 / ALA-1)</name>
    <dbReference type="NCBI Taxonomy" id="572547"/>
    <lineage>
        <taxon>Bacteria</taxon>
        <taxon>Thermotogati</taxon>
        <taxon>Synergistota</taxon>
        <taxon>Synergistia</taxon>
        <taxon>Synergistales</taxon>
        <taxon>Aminobacteriaceae</taxon>
        <taxon>Aminobacterium</taxon>
    </lineage>
</organism>
<dbReference type="EMBL" id="CP001997">
    <property type="protein sequence ID" value="ADE56907.1"/>
    <property type="molecule type" value="Genomic_DNA"/>
</dbReference>
<keyword evidence="1" id="KW-0472">Membrane</keyword>
<name>D5EEC5_AMICL</name>
<dbReference type="KEGG" id="aco:Amico_0774"/>
<evidence type="ECO:0000313" key="3">
    <source>
        <dbReference type="Proteomes" id="UP000002366"/>
    </source>
</evidence>
<dbReference type="STRING" id="572547.Amico_0774"/>
<protein>
    <submittedName>
        <fullName evidence="2">Uncharacterized protein</fullName>
    </submittedName>
</protein>
<accession>D5EEC5</accession>
<dbReference type="HOGENOM" id="CLU_1575220_0_0_0"/>
<sequence length="169" mass="19270">MKRQRIIFLSFYSAGILAVLCIVIGLCFLCNDLRFMKNKITRLLEKEQHIQNDASLLLKDNNLFKEVLARHEKEITQSCLGERKSSLEWLSDITDKCSLILLDLRQDSSAGEVVILSAEGPYRECVSFIEELEASSSPFLIHSGELSKGENGDRLKLYLECKKKDEKNV</sequence>
<feature type="transmembrane region" description="Helical" evidence="1">
    <location>
        <begin position="6"/>
        <end position="29"/>
    </location>
</feature>
<evidence type="ECO:0000256" key="1">
    <source>
        <dbReference type="SAM" id="Phobius"/>
    </source>
</evidence>
<keyword evidence="1" id="KW-0812">Transmembrane</keyword>
<dbReference type="Proteomes" id="UP000002366">
    <property type="component" value="Chromosome"/>
</dbReference>